<dbReference type="InterPro" id="IPR000515">
    <property type="entry name" value="MetI-like"/>
</dbReference>
<evidence type="ECO:0000256" key="5">
    <source>
        <dbReference type="RuleBase" id="RU363032"/>
    </source>
</evidence>
<keyword evidence="3 5" id="KW-1133">Transmembrane helix</keyword>
<dbReference type="PROSITE" id="PS50928">
    <property type="entry name" value="ABC_TM1"/>
    <property type="match status" value="1"/>
</dbReference>
<name>A0A291JC55_DELAC</name>
<dbReference type="CDD" id="cd06261">
    <property type="entry name" value="TM_PBP2"/>
    <property type="match status" value="1"/>
</dbReference>
<dbReference type="Proteomes" id="UP000594778">
    <property type="component" value="Chromosome"/>
</dbReference>
<evidence type="ECO:0000256" key="1">
    <source>
        <dbReference type="ARBA" id="ARBA00004651"/>
    </source>
</evidence>
<dbReference type="AlphaFoldDB" id="A0A291JC55"/>
<dbReference type="Gene3D" id="1.10.3720.10">
    <property type="entry name" value="MetI-like"/>
    <property type="match status" value="1"/>
</dbReference>
<dbReference type="PANTHER" id="PTHR30325:SF0">
    <property type="entry name" value="INNER MEMBRANE ABC TRANSPORTER PERMEASE PROTEIN YEJE"/>
    <property type="match status" value="1"/>
</dbReference>
<dbReference type="GO" id="GO:0005886">
    <property type="term" value="C:plasma membrane"/>
    <property type="evidence" value="ECO:0007669"/>
    <property type="project" value="UniProtKB-SubCell"/>
</dbReference>
<dbReference type="GO" id="GO:0055085">
    <property type="term" value="P:transmembrane transport"/>
    <property type="evidence" value="ECO:0007669"/>
    <property type="project" value="InterPro"/>
</dbReference>
<keyword evidence="5" id="KW-0813">Transport</keyword>
<dbReference type="PANTHER" id="PTHR30325">
    <property type="entry name" value="MEMBRANE COMPONENT OF ABC TRANSPORTER"/>
    <property type="match status" value="1"/>
</dbReference>
<sequence>METEMHSLAAPGAGLPGAAPVPLAVVAVSPARRAWMRFRRNRLGYWSLVAFCVMVVLSLGAELISNDRPLVVRYEGQTYWPLWNDYSEKTFGGDFETATDYLDPFIRDRLRQGDNWALYTLNPYGPQALNYFATSPNPAPPSRDNLLGTDDRGRDLLAQLIYGFRVSVLFALALTASGVVLGVVTGAVQGFFGGRTDLAFQRFIEIWGSMPELYLLIIFSAVLAPSVSLLLVLLSLFGWMGLSDYVRAEFLRNRQLDYVKSARALGVGNGALIWRHLLPNSMTPVVTFLPFRMSAAILALTSLDFLGLGVPPDTPSLGELLNQGKNSIDAWWISLSTFAVLVVTLLLLTFMGDALRDALDPRKAAASDAAPGVDAKDAA</sequence>
<feature type="transmembrane region" description="Helical" evidence="5">
    <location>
        <begin position="168"/>
        <end position="192"/>
    </location>
</feature>
<keyword evidence="4 5" id="KW-0472">Membrane</keyword>
<dbReference type="SUPFAM" id="SSF161098">
    <property type="entry name" value="MetI-like"/>
    <property type="match status" value="1"/>
</dbReference>
<evidence type="ECO:0000256" key="4">
    <source>
        <dbReference type="ARBA" id="ARBA00023136"/>
    </source>
</evidence>
<proteinExistence type="inferred from homology"/>
<feature type="transmembrane region" description="Helical" evidence="5">
    <location>
        <begin position="213"/>
        <end position="238"/>
    </location>
</feature>
<evidence type="ECO:0000256" key="3">
    <source>
        <dbReference type="ARBA" id="ARBA00022989"/>
    </source>
</evidence>
<feature type="transmembrane region" description="Helical" evidence="5">
    <location>
        <begin position="330"/>
        <end position="352"/>
    </location>
</feature>
<evidence type="ECO:0000256" key="2">
    <source>
        <dbReference type="ARBA" id="ARBA00022692"/>
    </source>
</evidence>
<dbReference type="EMBL" id="CP065668">
    <property type="protein sequence ID" value="QPS10018.1"/>
    <property type="molecule type" value="Genomic_DNA"/>
</dbReference>
<comment type="similarity">
    <text evidence="5">Belongs to the binding-protein-dependent transport system permease family.</text>
</comment>
<organism evidence="6 7">
    <name type="scientific">Delftia acidovorans</name>
    <name type="common">Pseudomonas acidovorans</name>
    <name type="synonym">Comamonas acidovorans</name>
    <dbReference type="NCBI Taxonomy" id="80866"/>
    <lineage>
        <taxon>Bacteria</taxon>
        <taxon>Pseudomonadati</taxon>
        <taxon>Pseudomonadota</taxon>
        <taxon>Betaproteobacteria</taxon>
        <taxon>Burkholderiales</taxon>
        <taxon>Comamonadaceae</taxon>
        <taxon>Delftia</taxon>
    </lineage>
</organism>
<accession>A0A291JC55</accession>
<feature type="transmembrane region" description="Helical" evidence="5">
    <location>
        <begin position="289"/>
        <end position="310"/>
    </location>
</feature>
<dbReference type="Pfam" id="PF12911">
    <property type="entry name" value="OppC_N"/>
    <property type="match status" value="1"/>
</dbReference>
<dbReference type="InterPro" id="IPR035906">
    <property type="entry name" value="MetI-like_sf"/>
</dbReference>
<keyword evidence="2 5" id="KW-0812">Transmembrane</keyword>
<gene>
    <name evidence="6" type="ORF">I6G66_08460</name>
</gene>
<dbReference type="GO" id="GO:0042884">
    <property type="term" value="P:microcin transport"/>
    <property type="evidence" value="ECO:0007669"/>
    <property type="project" value="TreeGrafter"/>
</dbReference>
<reference evidence="6 7" key="1">
    <citation type="submission" date="2020-12" db="EMBL/GenBank/DDBJ databases">
        <title>FDA dAtabase for Regulatory Grade micrObial Sequences (FDA-ARGOS): Supporting development and validation of Infectious Disease Dx tests.</title>
        <authorList>
            <person name="Sproer C."/>
            <person name="Gronow S."/>
            <person name="Severitt S."/>
            <person name="Schroder I."/>
            <person name="Tallon L."/>
            <person name="Sadzewicz L."/>
            <person name="Zhao X."/>
            <person name="Boylan J."/>
            <person name="Ott S."/>
            <person name="Bowen H."/>
            <person name="Vavikolanu K."/>
            <person name="Mehta A."/>
            <person name="Aluvathingal J."/>
            <person name="Nadendla S."/>
            <person name="Lowell S."/>
            <person name="Myers T."/>
            <person name="Yan Y."/>
            <person name="Sichtig H."/>
        </authorList>
    </citation>
    <scope>NUCLEOTIDE SEQUENCE [LARGE SCALE GENOMIC DNA]</scope>
    <source>
        <strain evidence="6 7">FDAARGOS_909</strain>
    </source>
</reference>
<evidence type="ECO:0000313" key="7">
    <source>
        <dbReference type="Proteomes" id="UP000594778"/>
    </source>
</evidence>
<feature type="transmembrane region" description="Helical" evidence="5">
    <location>
        <begin position="43"/>
        <end position="64"/>
    </location>
</feature>
<evidence type="ECO:0000313" key="6">
    <source>
        <dbReference type="EMBL" id="QPS10018.1"/>
    </source>
</evidence>
<protein>
    <submittedName>
        <fullName evidence="6">ABC transporter permease</fullName>
    </submittedName>
</protein>
<dbReference type="InterPro" id="IPR025966">
    <property type="entry name" value="OppC_N"/>
</dbReference>
<comment type="subcellular location">
    <subcellularLocation>
        <location evidence="1 5">Cell membrane</location>
        <topology evidence="1 5">Multi-pass membrane protein</topology>
    </subcellularLocation>
</comment>
<feature type="transmembrane region" description="Helical" evidence="5">
    <location>
        <begin position="12"/>
        <end position="31"/>
    </location>
</feature>
<dbReference type="Pfam" id="PF00528">
    <property type="entry name" value="BPD_transp_1"/>
    <property type="match status" value="1"/>
</dbReference>